<evidence type="ECO:0000313" key="6">
    <source>
        <dbReference type="EMBL" id="GMR53150.1"/>
    </source>
</evidence>
<gene>
    <name evidence="6" type="ORF">PMAYCL1PPCAC_23345</name>
</gene>
<keyword evidence="2 5" id="KW-0812">Transmembrane</keyword>
<dbReference type="EMBL" id="BTRK01000005">
    <property type="protein sequence ID" value="GMR53150.1"/>
    <property type="molecule type" value="Genomic_DNA"/>
</dbReference>
<dbReference type="Gene3D" id="1.20.1740.10">
    <property type="entry name" value="Amino acid/polyamine transporter I"/>
    <property type="match status" value="1"/>
</dbReference>
<feature type="transmembrane region" description="Helical" evidence="5">
    <location>
        <begin position="95"/>
        <end position="115"/>
    </location>
</feature>
<dbReference type="FunFam" id="1.20.1740.10:FF:000058">
    <property type="entry name" value="Amino Acid Transporter"/>
    <property type="match status" value="1"/>
</dbReference>
<feature type="transmembrane region" description="Helical" evidence="5">
    <location>
        <begin position="149"/>
        <end position="168"/>
    </location>
</feature>
<dbReference type="InterPro" id="IPR050598">
    <property type="entry name" value="AminoAcid_Transporter"/>
</dbReference>
<dbReference type="GO" id="GO:0015179">
    <property type="term" value="F:L-amino acid transmembrane transporter activity"/>
    <property type="evidence" value="ECO:0007669"/>
    <property type="project" value="TreeGrafter"/>
</dbReference>
<protein>
    <recommendedName>
        <fullName evidence="8">Amino acid permease</fullName>
    </recommendedName>
</protein>
<proteinExistence type="predicted"/>
<dbReference type="GO" id="GO:0016020">
    <property type="term" value="C:membrane"/>
    <property type="evidence" value="ECO:0007669"/>
    <property type="project" value="UniProtKB-SubCell"/>
</dbReference>
<keyword evidence="4 5" id="KW-0472">Membrane</keyword>
<dbReference type="PANTHER" id="PTHR11785">
    <property type="entry name" value="AMINO ACID TRANSPORTER"/>
    <property type="match status" value="1"/>
</dbReference>
<feature type="transmembrane region" description="Helical" evidence="5">
    <location>
        <begin position="300"/>
        <end position="320"/>
    </location>
</feature>
<evidence type="ECO:0000256" key="5">
    <source>
        <dbReference type="SAM" id="Phobius"/>
    </source>
</evidence>
<feature type="transmembrane region" description="Helical" evidence="5">
    <location>
        <begin position="412"/>
        <end position="432"/>
    </location>
</feature>
<comment type="subcellular location">
    <subcellularLocation>
        <location evidence="1">Membrane</location>
        <topology evidence="1">Multi-pass membrane protein</topology>
    </subcellularLocation>
</comment>
<dbReference type="Proteomes" id="UP001328107">
    <property type="component" value="Unassembled WGS sequence"/>
</dbReference>
<feature type="transmembrane region" description="Helical" evidence="5">
    <location>
        <begin position="50"/>
        <end position="74"/>
    </location>
</feature>
<name>A0AAN5CZ74_9BILA</name>
<dbReference type="Pfam" id="PF13520">
    <property type="entry name" value="AA_permease_2"/>
    <property type="match status" value="1"/>
</dbReference>
<evidence type="ECO:0000256" key="3">
    <source>
        <dbReference type="ARBA" id="ARBA00022989"/>
    </source>
</evidence>
<keyword evidence="3 5" id="KW-1133">Transmembrane helix</keyword>
<feature type="transmembrane region" description="Helical" evidence="5">
    <location>
        <begin position="258"/>
        <end position="280"/>
    </location>
</feature>
<comment type="caution">
    <text evidence="6">The sequence shown here is derived from an EMBL/GenBank/DDBJ whole genome shotgun (WGS) entry which is preliminary data.</text>
</comment>
<evidence type="ECO:0008006" key="8">
    <source>
        <dbReference type="Google" id="ProtNLM"/>
    </source>
</evidence>
<feature type="transmembrane region" description="Helical" evidence="5">
    <location>
        <begin position="220"/>
        <end position="237"/>
    </location>
</feature>
<dbReference type="PANTHER" id="PTHR11785:SF502">
    <property type="entry name" value="AMINO ACID TRANSPORTER"/>
    <property type="match status" value="1"/>
</dbReference>
<reference evidence="7" key="1">
    <citation type="submission" date="2022-10" db="EMBL/GenBank/DDBJ databases">
        <title>Genome assembly of Pristionchus species.</title>
        <authorList>
            <person name="Yoshida K."/>
            <person name="Sommer R.J."/>
        </authorList>
    </citation>
    <scope>NUCLEOTIDE SEQUENCE [LARGE SCALE GENOMIC DNA]</scope>
    <source>
        <strain evidence="7">RS5460</strain>
    </source>
</reference>
<feature type="transmembrane region" description="Helical" evidence="5">
    <location>
        <begin position="20"/>
        <end position="38"/>
    </location>
</feature>
<accession>A0AAN5CZ74</accession>
<dbReference type="AlphaFoldDB" id="A0AAN5CZ74"/>
<evidence type="ECO:0000256" key="4">
    <source>
        <dbReference type="ARBA" id="ARBA00023136"/>
    </source>
</evidence>
<evidence type="ECO:0000256" key="2">
    <source>
        <dbReference type="ARBA" id="ARBA00022692"/>
    </source>
</evidence>
<evidence type="ECO:0000313" key="7">
    <source>
        <dbReference type="Proteomes" id="UP001328107"/>
    </source>
</evidence>
<dbReference type="PIRSF" id="PIRSF006060">
    <property type="entry name" value="AA_transporter"/>
    <property type="match status" value="1"/>
</dbReference>
<feature type="transmembrane region" description="Helical" evidence="5">
    <location>
        <begin position="180"/>
        <end position="200"/>
    </location>
</feature>
<evidence type="ECO:0000256" key="1">
    <source>
        <dbReference type="ARBA" id="ARBA00004141"/>
    </source>
</evidence>
<dbReference type="InterPro" id="IPR002293">
    <property type="entry name" value="AA/rel_permease1"/>
</dbReference>
<sequence>MTTERRRSEDVGTKEHKMGVISCSSYVIGNIIGSGIFITTNSVAQDTNSVGLTLLIWAVCAAISFLGAIVYVELATSIPDPGADYAYAMKVGWKAIAFGFMLVSVCITFPASAAVQSITFGQYLEKFILMLLPSSSFSSSDTLDSSSSWLVITLALLLLVSLTILNFFSLDKFASTFQNVVSVCKLLSVLAIICIGFYFLIFKGETQNFDNLFAGSNWDIGTMTMAVYGGLWSYAGWDILNYGTPEIKSPRATMPLSLFFGLGVVASAYILINVSFFTVMTLEEVQNSTAIGDDFARVTLGSGFANVIPAMIAVLVMGTLNSNIFCGSRIMHAAAREGQLPSFLSGINPSSGSPRPAVLFQGIFSAILCFVDGDTLVNSVTFVMWAQKLFTAAALLFIRYKHVQVESNAIRVPLFLVWALLFISLALVAIPFIQDLKITLIGCGVIAVALAIYYAAIKFGICGCGGLSEKICDVVNVVVKRGLCVELDVRTVSTPDERTELNVLSLPNLKDDASLTSL</sequence>
<keyword evidence="7" id="KW-1185">Reference proteome</keyword>
<feature type="transmembrane region" description="Helical" evidence="5">
    <location>
        <begin position="438"/>
        <end position="457"/>
    </location>
</feature>
<organism evidence="6 7">
    <name type="scientific">Pristionchus mayeri</name>
    <dbReference type="NCBI Taxonomy" id="1317129"/>
    <lineage>
        <taxon>Eukaryota</taxon>
        <taxon>Metazoa</taxon>
        <taxon>Ecdysozoa</taxon>
        <taxon>Nematoda</taxon>
        <taxon>Chromadorea</taxon>
        <taxon>Rhabditida</taxon>
        <taxon>Rhabditina</taxon>
        <taxon>Diplogasteromorpha</taxon>
        <taxon>Diplogasteroidea</taxon>
        <taxon>Neodiplogasteridae</taxon>
        <taxon>Pristionchus</taxon>
    </lineage>
</organism>